<dbReference type="SUPFAM" id="SSF53335">
    <property type="entry name" value="S-adenosyl-L-methionine-dependent methyltransferases"/>
    <property type="match status" value="1"/>
</dbReference>
<evidence type="ECO:0000259" key="1">
    <source>
        <dbReference type="Pfam" id="PF08241"/>
    </source>
</evidence>
<dbReference type="Gene3D" id="3.40.50.150">
    <property type="entry name" value="Vaccinia Virus protein VP39"/>
    <property type="match status" value="1"/>
</dbReference>
<name>A0A368KHX5_9GAMM</name>
<dbReference type="CDD" id="cd02440">
    <property type="entry name" value="AdoMet_MTases"/>
    <property type="match status" value="1"/>
</dbReference>
<reference evidence="2 3" key="1">
    <citation type="submission" date="2018-05" db="EMBL/GenBank/DDBJ databases">
        <title>Draft genome sequence of Rhodanobacter denitrificans Yn1 isolated from gold copper mine.</title>
        <authorList>
            <person name="Yang N."/>
            <person name="Mazhar H.S."/>
            <person name="Rensing C."/>
        </authorList>
    </citation>
    <scope>NUCLEOTIDE SEQUENCE [LARGE SCALE GENOMIC DNA]</scope>
    <source>
        <strain evidence="2 3">Yn1</strain>
    </source>
</reference>
<feature type="domain" description="Methyltransferase type 11" evidence="1">
    <location>
        <begin position="137"/>
        <end position="187"/>
    </location>
</feature>
<dbReference type="Pfam" id="PF08241">
    <property type="entry name" value="Methyltransf_11"/>
    <property type="match status" value="1"/>
</dbReference>
<sequence length="285" mass="32064">MLRWFRGASEIREFAEVSLDERVRYESWIESKRYIAGYCVVCDQSTTFLVDLGVRFGKHANLREGLVCESCHLGNRSRLLFGTLCALSEITFSSKIAMLEELTEFAALARTHFPGMVCSEFLGNSLVSGQCYSHNGRQVRHESITDLSYKSGEFDAIVHNDVLEHVFDYRRALAETARVLRPGGVTLFTTPLFVYQAGNVLRGAPQKDGSIEHYLPPEYHGDPWRPEGVYTFHYFGCDLLTDIRDAGYSDAAIGVNYEPIAGFTSNNHPSETEGRMLPIVLAAWK</sequence>
<dbReference type="GO" id="GO:0008757">
    <property type="term" value="F:S-adenosylmethionine-dependent methyltransferase activity"/>
    <property type="evidence" value="ECO:0007669"/>
    <property type="project" value="InterPro"/>
</dbReference>
<dbReference type="EMBL" id="QFWQ01000002">
    <property type="protein sequence ID" value="RCS31502.1"/>
    <property type="molecule type" value="Genomic_DNA"/>
</dbReference>
<evidence type="ECO:0000313" key="3">
    <source>
        <dbReference type="Proteomes" id="UP000252387"/>
    </source>
</evidence>
<keyword evidence="2" id="KW-0808">Transferase</keyword>
<organism evidence="2 3">
    <name type="scientific">Rhodanobacter denitrificans</name>
    <dbReference type="NCBI Taxonomy" id="666685"/>
    <lineage>
        <taxon>Bacteria</taxon>
        <taxon>Pseudomonadati</taxon>
        <taxon>Pseudomonadota</taxon>
        <taxon>Gammaproteobacteria</taxon>
        <taxon>Lysobacterales</taxon>
        <taxon>Rhodanobacteraceae</taxon>
        <taxon>Rhodanobacter</taxon>
    </lineage>
</organism>
<protein>
    <submittedName>
        <fullName evidence="2">SAM-dependent methyltransferase</fullName>
    </submittedName>
</protein>
<comment type="caution">
    <text evidence="2">The sequence shown here is derived from an EMBL/GenBank/DDBJ whole genome shotgun (WGS) entry which is preliminary data.</text>
</comment>
<keyword evidence="3" id="KW-1185">Reference proteome</keyword>
<dbReference type="InterPro" id="IPR013216">
    <property type="entry name" value="Methyltransf_11"/>
</dbReference>
<dbReference type="InterPro" id="IPR029063">
    <property type="entry name" value="SAM-dependent_MTases_sf"/>
</dbReference>
<proteinExistence type="predicted"/>
<dbReference type="OrthoDB" id="932345at2"/>
<gene>
    <name evidence="2" type="ORF">DEO45_02180</name>
</gene>
<keyword evidence="2" id="KW-0489">Methyltransferase</keyword>
<accession>A0A368KHX5</accession>
<evidence type="ECO:0000313" key="2">
    <source>
        <dbReference type="EMBL" id="RCS31502.1"/>
    </source>
</evidence>
<dbReference type="AlphaFoldDB" id="A0A368KHX5"/>
<dbReference type="Proteomes" id="UP000252387">
    <property type="component" value="Unassembled WGS sequence"/>
</dbReference>
<dbReference type="GO" id="GO:0032259">
    <property type="term" value="P:methylation"/>
    <property type="evidence" value="ECO:0007669"/>
    <property type="project" value="UniProtKB-KW"/>
</dbReference>